<gene>
    <name evidence="3" type="ORF">QVH07_16955</name>
</gene>
<comment type="caution">
    <text evidence="3">The sequence shown here is derived from an EMBL/GenBank/DDBJ whole genome shotgun (WGS) entry which is preliminary data.</text>
</comment>
<evidence type="ECO:0008006" key="5">
    <source>
        <dbReference type="Google" id="ProtNLM"/>
    </source>
</evidence>
<keyword evidence="1" id="KW-0472">Membrane</keyword>
<dbReference type="InterPro" id="IPR011990">
    <property type="entry name" value="TPR-like_helical_dom_sf"/>
</dbReference>
<proteinExistence type="predicted"/>
<feature type="chain" id="PRO_5045841489" description="SH3 domain-containing protein" evidence="2">
    <location>
        <begin position="28"/>
        <end position="241"/>
    </location>
</feature>
<evidence type="ECO:0000313" key="3">
    <source>
        <dbReference type="EMBL" id="MDN3205852.1"/>
    </source>
</evidence>
<protein>
    <recommendedName>
        <fullName evidence="5">SH3 domain-containing protein</fullName>
    </recommendedName>
</protein>
<dbReference type="Proteomes" id="UP001171916">
    <property type="component" value="Unassembled WGS sequence"/>
</dbReference>
<keyword evidence="4" id="KW-1185">Reference proteome</keyword>
<keyword evidence="1" id="KW-1133">Transmembrane helix</keyword>
<dbReference type="RefSeq" id="WP_290002811.1">
    <property type="nucleotide sequence ID" value="NZ_JAUEPH010000009.1"/>
</dbReference>
<evidence type="ECO:0000256" key="1">
    <source>
        <dbReference type="SAM" id="Phobius"/>
    </source>
</evidence>
<sequence length="241" mass="27337">MQNRKPNFIIKLSFTIFLLSQSFVAQADTDQLVMADSLFDLRSYKEAMSIYQENYANGIYSPAMLLKMAFIADGTNDRENAALYLGKYYDLNPDPQIITKIKALTAQPVLEGYEVSDGARFFLFLTENRELIVLILTGLLLVSLILVLVNTLKSKKSPVYWPSFFLIVCLFLANNFLEQSNFGLITNSPTLILSDPSGAGELIQRVEPGHRVKIKGSRDIWYEVEWKNSKAFIKKSNVTRL</sequence>
<feature type="signal peptide" evidence="2">
    <location>
        <begin position="1"/>
        <end position="27"/>
    </location>
</feature>
<dbReference type="EMBL" id="JAUEPH010000009">
    <property type="protein sequence ID" value="MDN3205852.1"/>
    <property type="molecule type" value="Genomic_DNA"/>
</dbReference>
<organism evidence="3 4">
    <name type="scientific">Algoriphagus sediminis</name>
    <dbReference type="NCBI Taxonomy" id="3057113"/>
    <lineage>
        <taxon>Bacteria</taxon>
        <taxon>Pseudomonadati</taxon>
        <taxon>Bacteroidota</taxon>
        <taxon>Cytophagia</taxon>
        <taxon>Cytophagales</taxon>
        <taxon>Cyclobacteriaceae</taxon>
        <taxon>Algoriphagus</taxon>
    </lineage>
</organism>
<feature type="transmembrane region" description="Helical" evidence="1">
    <location>
        <begin position="131"/>
        <end position="152"/>
    </location>
</feature>
<feature type="transmembrane region" description="Helical" evidence="1">
    <location>
        <begin position="159"/>
        <end position="177"/>
    </location>
</feature>
<evidence type="ECO:0000313" key="4">
    <source>
        <dbReference type="Proteomes" id="UP001171916"/>
    </source>
</evidence>
<accession>A0ABT7YH40</accession>
<keyword evidence="2" id="KW-0732">Signal</keyword>
<keyword evidence="1" id="KW-0812">Transmembrane</keyword>
<name>A0ABT7YH40_9BACT</name>
<dbReference type="SUPFAM" id="SSF48452">
    <property type="entry name" value="TPR-like"/>
    <property type="match status" value="1"/>
</dbReference>
<evidence type="ECO:0000256" key="2">
    <source>
        <dbReference type="SAM" id="SignalP"/>
    </source>
</evidence>
<reference evidence="3" key="1">
    <citation type="submission" date="2023-06" db="EMBL/GenBank/DDBJ databases">
        <title>Robiginitalea aurantiacus sp. nov. and Algoriphagus sediminis sp. nov., isolated from coastal sediment.</title>
        <authorList>
            <person name="Zhou Z.Y."/>
            <person name="An J."/>
            <person name="Jia Y.W."/>
            <person name="Du Z.J."/>
        </authorList>
    </citation>
    <scope>NUCLEOTIDE SEQUENCE</scope>
    <source>
        <strain evidence="3">C2-7</strain>
    </source>
</reference>